<dbReference type="EMBL" id="HBIX01015912">
    <property type="protein sequence ID" value="CAE0718783.1"/>
    <property type="molecule type" value="Transcribed_RNA"/>
</dbReference>
<evidence type="ECO:0000256" key="1">
    <source>
        <dbReference type="SAM" id="MobiDB-lite"/>
    </source>
</evidence>
<evidence type="ECO:0000256" key="2">
    <source>
        <dbReference type="SAM" id="Phobius"/>
    </source>
</evidence>
<feature type="compositionally biased region" description="Polar residues" evidence="1">
    <location>
        <begin position="254"/>
        <end position="263"/>
    </location>
</feature>
<feature type="compositionally biased region" description="Basic and acidic residues" evidence="1">
    <location>
        <begin position="278"/>
        <end position="289"/>
    </location>
</feature>
<sequence length="448" mass="50721">MAVVVGIYTTGEEEDDYRESLFVFSSRVAIAMAMVFFSLVAIQILPRFSVLFLARRGWSHRLAGFIHFCWLLLGAVSCWTTMHSDSNSDGNVNGNFNSENDCSATPESSSTSLSPASLLIGSKDFVFWYDILLGCSGVVITLTAARDFPHRQVKNIPGQSGTLHRKAIVTHSEMIEHSFYQGLNLLQSLYLHTLYRYRFVGGVGSGGNSYDDNDDHNHYKPIRILCLWVVTAPWLLRHKFPVHSFSQNWRSESKSKQQISSTGIAAETKSSRTMNKTKNNDNDKNNGRDDDGEEVVLYRIKKAQYVFYKHVILHGLNISVALASSNVTNYDRHQQHRVVPKFVVIPYGIEWRVFWLLLNTSYVMEFFLQTLVKRSLLSQSHMISLQRLLMAAASLAAVNVLLLPEKNTLRVGICFLSFAMNFVHRHHDVANTMCIAVGFLFWDSFVVG</sequence>
<proteinExistence type="predicted"/>
<feature type="transmembrane region" description="Helical" evidence="2">
    <location>
        <begin position="384"/>
        <end position="403"/>
    </location>
</feature>
<keyword evidence="2" id="KW-0472">Membrane</keyword>
<reference evidence="3" key="1">
    <citation type="submission" date="2021-01" db="EMBL/GenBank/DDBJ databases">
        <authorList>
            <person name="Corre E."/>
            <person name="Pelletier E."/>
            <person name="Niang G."/>
            <person name="Scheremetjew M."/>
            <person name="Finn R."/>
            <person name="Kale V."/>
            <person name="Holt S."/>
            <person name="Cochrane G."/>
            <person name="Meng A."/>
            <person name="Brown T."/>
            <person name="Cohen L."/>
        </authorList>
    </citation>
    <scope>NUCLEOTIDE SEQUENCE</scope>
    <source>
        <strain evidence="3">10249 10 AB</strain>
    </source>
</reference>
<dbReference type="AlphaFoldDB" id="A0A7S4EJV5"/>
<keyword evidence="2" id="KW-1133">Transmembrane helix</keyword>
<protein>
    <submittedName>
        <fullName evidence="3">Uncharacterized protein</fullName>
    </submittedName>
</protein>
<feature type="transmembrane region" description="Helical" evidence="2">
    <location>
        <begin position="126"/>
        <end position="145"/>
    </location>
</feature>
<name>A0A7S4EJV5_9STRA</name>
<feature type="transmembrane region" description="Helical" evidence="2">
    <location>
        <begin position="353"/>
        <end position="372"/>
    </location>
</feature>
<feature type="transmembrane region" description="Helical" evidence="2">
    <location>
        <begin position="62"/>
        <end position="82"/>
    </location>
</feature>
<organism evidence="3">
    <name type="scientific">Pseudo-nitzschia australis</name>
    <dbReference type="NCBI Taxonomy" id="44445"/>
    <lineage>
        <taxon>Eukaryota</taxon>
        <taxon>Sar</taxon>
        <taxon>Stramenopiles</taxon>
        <taxon>Ochrophyta</taxon>
        <taxon>Bacillariophyta</taxon>
        <taxon>Bacillariophyceae</taxon>
        <taxon>Bacillariophycidae</taxon>
        <taxon>Bacillariales</taxon>
        <taxon>Bacillariaceae</taxon>
        <taxon>Pseudo-nitzschia</taxon>
    </lineage>
</organism>
<feature type="transmembrane region" description="Helical" evidence="2">
    <location>
        <begin position="20"/>
        <end position="42"/>
    </location>
</feature>
<feature type="region of interest" description="Disordered" evidence="1">
    <location>
        <begin position="254"/>
        <end position="289"/>
    </location>
</feature>
<keyword evidence="2" id="KW-0812">Transmembrane</keyword>
<evidence type="ECO:0000313" key="3">
    <source>
        <dbReference type="EMBL" id="CAE0718783.1"/>
    </source>
</evidence>
<gene>
    <name evidence="3" type="ORF">PAUS00366_LOCUS11537</name>
</gene>
<accession>A0A7S4EJV5</accession>